<organism evidence="2 3">
    <name type="scientific">Vibrio parahaemolyticus</name>
    <dbReference type="NCBI Taxonomy" id="670"/>
    <lineage>
        <taxon>Bacteria</taxon>
        <taxon>Pseudomonadati</taxon>
        <taxon>Pseudomonadota</taxon>
        <taxon>Gammaproteobacteria</taxon>
        <taxon>Vibrionales</taxon>
        <taxon>Vibrionaceae</taxon>
        <taxon>Vibrio</taxon>
    </lineage>
</organism>
<dbReference type="EMBL" id="CP114194">
    <property type="protein sequence ID" value="WAT89073.1"/>
    <property type="molecule type" value="Genomic_DNA"/>
</dbReference>
<gene>
    <name evidence="2" type="ORF">O1Q84_10490</name>
</gene>
<reference evidence="2" key="1">
    <citation type="submission" date="2022-12" db="EMBL/GenBank/DDBJ databases">
        <title>Vibrio parahaemolyticus become highly virulent by producing novel Tc toxins.</title>
        <authorList>
            <person name="Yang F."/>
            <person name="You Y."/>
            <person name="Lai Q."/>
            <person name="Xu L."/>
            <person name="Li F."/>
        </authorList>
    </citation>
    <scope>NUCLEOTIDE SEQUENCE</scope>
    <source>
        <strain evidence="2">Vp-HL-202005</strain>
    </source>
</reference>
<sequence>MENFYKNYAEIFTAIELCLEKNMMMPSLSLIYTTIDTLAWIAFGDLAVGNRYKKWINTYMCNDGSLDANADDFYAARCAILHTLTPNSDLSEKKKARVVMYAWGDADVDFLRKQIELVGSEGYVAVHMNDLWSAFKNGVLSFMKEFSHDMEAQKRARLHFSSLSRDELAALVKLV</sequence>
<feature type="transmembrane region" description="Helical" evidence="1">
    <location>
        <begin position="29"/>
        <end position="48"/>
    </location>
</feature>
<evidence type="ECO:0000313" key="2">
    <source>
        <dbReference type="EMBL" id="WAT89073.1"/>
    </source>
</evidence>
<evidence type="ECO:0000256" key="1">
    <source>
        <dbReference type="SAM" id="Phobius"/>
    </source>
</evidence>
<keyword evidence="1" id="KW-0472">Membrane</keyword>
<dbReference type="RefSeq" id="WP_267391602.1">
    <property type="nucleotide sequence ID" value="NZ_CP114194.1"/>
</dbReference>
<evidence type="ECO:0000313" key="3">
    <source>
        <dbReference type="Proteomes" id="UP001156560"/>
    </source>
</evidence>
<name>A0AA47JE25_VIBPH</name>
<keyword evidence="1" id="KW-0812">Transmembrane</keyword>
<protein>
    <submittedName>
        <fullName evidence="2">Uncharacterized protein</fullName>
    </submittedName>
</protein>
<accession>A0AA47JE25</accession>
<dbReference type="AlphaFoldDB" id="A0AA47JE25"/>
<proteinExistence type="predicted"/>
<keyword evidence="1" id="KW-1133">Transmembrane helix</keyword>
<dbReference type="Proteomes" id="UP001156560">
    <property type="component" value="Chromosome 1"/>
</dbReference>